<dbReference type="SUPFAM" id="SSF53901">
    <property type="entry name" value="Thiolase-like"/>
    <property type="match status" value="1"/>
</dbReference>
<dbReference type="Gene3D" id="1.10.1200.10">
    <property type="entry name" value="ACP-like"/>
    <property type="match status" value="1"/>
</dbReference>
<dbReference type="Gene3D" id="3.40.50.720">
    <property type="entry name" value="NAD(P)-binding Rossmann-like Domain"/>
    <property type="match status" value="1"/>
</dbReference>
<dbReference type="SUPFAM" id="SSF52151">
    <property type="entry name" value="FabD/lysophospholipase-like"/>
    <property type="match status" value="1"/>
</dbReference>
<dbReference type="InterPro" id="IPR036736">
    <property type="entry name" value="ACP-like_sf"/>
</dbReference>
<dbReference type="Pfam" id="PF02801">
    <property type="entry name" value="Ketoacyl-synt_C"/>
    <property type="match status" value="1"/>
</dbReference>
<dbReference type="InterPro" id="IPR036291">
    <property type="entry name" value="NAD(P)-bd_dom_sf"/>
</dbReference>
<feature type="compositionally biased region" description="Pro residues" evidence="4">
    <location>
        <begin position="1788"/>
        <end position="1797"/>
    </location>
</feature>
<evidence type="ECO:0000256" key="4">
    <source>
        <dbReference type="SAM" id="MobiDB-lite"/>
    </source>
</evidence>
<dbReference type="EMBL" id="CABFUZ020000194">
    <property type="protein sequence ID" value="VVM07733.1"/>
    <property type="molecule type" value="Genomic_DNA"/>
</dbReference>
<dbReference type="CDD" id="cd00833">
    <property type="entry name" value="PKS"/>
    <property type="match status" value="1"/>
</dbReference>
<dbReference type="InterPro" id="IPR013785">
    <property type="entry name" value="Aldolase_TIM"/>
</dbReference>
<dbReference type="InterPro" id="IPR013968">
    <property type="entry name" value="PKS_KR"/>
</dbReference>
<keyword evidence="3" id="KW-0808">Transferase</keyword>
<dbReference type="InterPro" id="IPR016036">
    <property type="entry name" value="Malonyl_transacylase_ACP-bd"/>
</dbReference>
<dbReference type="SUPFAM" id="SSF51412">
    <property type="entry name" value="Inosine monophosphate dehydrogenase (IMPDH)"/>
    <property type="match status" value="2"/>
</dbReference>
<accession>A0A5E6MHE5</accession>
<evidence type="ECO:0000256" key="3">
    <source>
        <dbReference type="ARBA" id="ARBA00022679"/>
    </source>
</evidence>
<feature type="non-terminal residue" evidence="7">
    <location>
        <position position="1"/>
    </location>
</feature>
<dbReference type="PROSITE" id="PS50075">
    <property type="entry name" value="CARRIER"/>
    <property type="match status" value="1"/>
</dbReference>
<proteinExistence type="predicted"/>
<feature type="region of interest" description="Disordered" evidence="4">
    <location>
        <begin position="1769"/>
        <end position="1830"/>
    </location>
</feature>
<evidence type="ECO:0000259" key="6">
    <source>
        <dbReference type="PROSITE" id="PS52004"/>
    </source>
</evidence>
<dbReference type="Gene3D" id="3.30.70.250">
    <property type="entry name" value="Malonyl-CoA ACP transacylase, ACP-binding"/>
    <property type="match status" value="1"/>
</dbReference>
<organism evidence="7 8">
    <name type="scientific">Methylacidimicrobium cyclopophantes</name>
    <dbReference type="NCBI Taxonomy" id="1041766"/>
    <lineage>
        <taxon>Bacteria</taxon>
        <taxon>Pseudomonadati</taxon>
        <taxon>Verrucomicrobiota</taxon>
        <taxon>Methylacidimicrobium</taxon>
    </lineage>
</organism>
<evidence type="ECO:0000259" key="5">
    <source>
        <dbReference type="PROSITE" id="PS50075"/>
    </source>
</evidence>
<dbReference type="SMART" id="SM00822">
    <property type="entry name" value="PKS_KR"/>
    <property type="match status" value="1"/>
</dbReference>
<dbReference type="InterPro" id="IPR052568">
    <property type="entry name" value="PKS-FAS_Synthase"/>
</dbReference>
<feature type="compositionally biased region" description="Basic and acidic residues" evidence="4">
    <location>
        <begin position="1773"/>
        <end position="1783"/>
    </location>
</feature>
<dbReference type="SUPFAM" id="SSF47336">
    <property type="entry name" value="ACP-like"/>
    <property type="match status" value="1"/>
</dbReference>
<dbReference type="Proteomes" id="UP000381693">
    <property type="component" value="Unassembled WGS sequence"/>
</dbReference>
<dbReference type="SMART" id="SM00827">
    <property type="entry name" value="PKS_AT"/>
    <property type="match status" value="1"/>
</dbReference>
<dbReference type="SMART" id="SM00825">
    <property type="entry name" value="PKS_KS"/>
    <property type="match status" value="1"/>
</dbReference>
<evidence type="ECO:0000256" key="1">
    <source>
        <dbReference type="ARBA" id="ARBA00022450"/>
    </source>
</evidence>
<dbReference type="Pfam" id="PF00698">
    <property type="entry name" value="Acyl_transf_1"/>
    <property type="match status" value="1"/>
</dbReference>
<dbReference type="InterPro" id="IPR057326">
    <property type="entry name" value="KR_dom"/>
</dbReference>
<feature type="domain" description="Carrier" evidence="5">
    <location>
        <begin position="1829"/>
        <end position="1913"/>
    </location>
</feature>
<keyword evidence="2" id="KW-0597">Phosphoprotein</keyword>
<feature type="region of interest" description="Disordered" evidence="4">
    <location>
        <begin position="1652"/>
        <end position="1729"/>
    </location>
</feature>
<dbReference type="Pfam" id="PF00109">
    <property type="entry name" value="ketoacyl-synt"/>
    <property type="match status" value="1"/>
</dbReference>
<feature type="domain" description="Ketosynthase family 3 (KS3)" evidence="6">
    <location>
        <begin position="703"/>
        <end position="1158"/>
    </location>
</feature>
<dbReference type="InterPro" id="IPR014031">
    <property type="entry name" value="Ketoacyl_synth_C"/>
</dbReference>
<dbReference type="InterPro" id="IPR009081">
    <property type="entry name" value="PP-bd_ACP"/>
</dbReference>
<gene>
    <name evidence="7" type="ORF">MAMC_01808</name>
</gene>
<dbReference type="InterPro" id="IPR016035">
    <property type="entry name" value="Acyl_Trfase/lysoPLipase"/>
</dbReference>
<dbReference type="Gene3D" id="3.40.47.10">
    <property type="match status" value="1"/>
</dbReference>
<dbReference type="GO" id="GO:0016746">
    <property type="term" value="F:acyltransferase activity"/>
    <property type="evidence" value="ECO:0007669"/>
    <property type="project" value="InterPro"/>
</dbReference>
<dbReference type="InterPro" id="IPR014030">
    <property type="entry name" value="Ketoacyl_synth_N"/>
</dbReference>
<dbReference type="CDD" id="cd08953">
    <property type="entry name" value="KR_2_SDR_x"/>
    <property type="match status" value="1"/>
</dbReference>
<dbReference type="InterPro" id="IPR016039">
    <property type="entry name" value="Thiolase-like"/>
</dbReference>
<dbReference type="Gene3D" id="3.20.20.70">
    <property type="entry name" value="Aldolase class I"/>
    <property type="match status" value="2"/>
</dbReference>
<protein>
    <submittedName>
        <fullName evidence="7">Partial enediyne polyketide synthase</fullName>
    </submittedName>
</protein>
<dbReference type="Pfam" id="PF03060">
    <property type="entry name" value="NMO"/>
    <property type="match status" value="1"/>
</dbReference>
<dbReference type="PROSITE" id="PS52004">
    <property type="entry name" value="KS3_2"/>
    <property type="match status" value="1"/>
</dbReference>
<evidence type="ECO:0000256" key="2">
    <source>
        <dbReference type="ARBA" id="ARBA00022553"/>
    </source>
</evidence>
<dbReference type="Gene3D" id="3.40.366.10">
    <property type="entry name" value="Malonyl-Coenzyme A Acyl Carrier Protein, domain 2"/>
    <property type="match status" value="1"/>
</dbReference>
<keyword evidence="8" id="KW-1185">Reference proteome</keyword>
<evidence type="ECO:0000313" key="8">
    <source>
        <dbReference type="Proteomes" id="UP000381693"/>
    </source>
</evidence>
<dbReference type="SUPFAM" id="SSF51735">
    <property type="entry name" value="NAD(P)-binding Rossmann-fold domains"/>
    <property type="match status" value="2"/>
</dbReference>
<feature type="compositionally biased region" description="Basic and acidic residues" evidence="4">
    <location>
        <begin position="1662"/>
        <end position="1692"/>
    </location>
</feature>
<dbReference type="SUPFAM" id="SSF55048">
    <property type="entry name" value="Probable ACP-binding domain of malonyl-CoA ACP transacylase"/>
    <property type="match status" value="1"/>
</dbReference>
<sequence>PAGRGAAKKKGEFCFAVVSPAHLLDPTLPIAACRAGALGILDLGYRRGGCGARKRAVERLRREAEAEGGWGIRWESFGLSSRSPEKIGQWSSPPVPHLFLSIGGASPLRKAQLPRIRKAGRALAERVWLEVCGLSEALAAEAAGFDGVVVRGHEAGGRVGMSSSFILLQELHGRLGIPYLLWGGIGLGGAAAAEAAGASGVVLSEALWLTEEGPYARPEQRPGGKECEGAVGAAVGGEEIFFRLFSRTGPEPIRILQEEADRGGIWWRKLAALLEGSEDGGLFPLGQEIAFAPELASTYGTVGRVLEGLRASLARRARQALSQRALGEGSALATAHRTRFPIVQGPMTRVSDTPAFARSVARAGGLPFLALAVLRREAVRSLLLRTADALEGLPWGVGLLGFLPPEYQEEQMEAIEETRPPFALLAGARMSQIRRLEGLGITTYAHVPSPEILRGFFQEGHRHFILEGSECGGHTGPRTSFVLWEKAILLLATEAASSSPPLRVLFAGGIHDALSAAMVSVLAAPLVEREGQIGVLMGTAYLFTREVVRDGAIVREFQRQAAACRRTALLPSGTGVWTRCARTPFCTEFLERRRRLLLAGTPKAELLRELELLNVGRLRIAAKGITRSAVPEKEGTPPGYVSAPLPLQRKEGLYMLGEAARLRREILTVEELHRTVSVDSYRKLEQAVGSRRVGGRKRGRGEREPIAIIGMACLFPGAEGIRSFWGNILGGRRAIREVDPARWRPEEFFSGAVPATERVASKWGGFLEPLLFDPIRYGIPPASVPSIEPVQLLALEVAARALADAGLHRRPFARERTATIFGAGGIPDLAAAYVFRALIRHYLGRLEEIPQELREKIERRLLERELPLWTPDSFPGILSGVLAGRIASRLDLGGASFSVDAACASALASVRAGMEELRNGRADFALVGAADTNNNVCSFVGFTQSHALSPEGESRPFDAAADGIVLGEGVAAVVLRRAKDAEREGDRIYALLRACGSSSDGRNRSLTAPHLQGQLAAIERAFREAEIDPASLGLIEAHGTGTSLGDRIEIEALKRAFARSEALPASCAIGSVKSMIGHTKIAAGMAGLLKGALALHQRVLPPTLGVDRPNPALRSPESPFYLPMEPRPWLADPEKGPRRCGVSAFGFGGSNFHLVLEEYRGAFRAADRIDLAPRERELFFFSGNDPQQIFDAIERLLHRLPRSGIAELGPLAGALFRADPSPAGRETPPFRLALLAASLEELRGRLLAWQSRPGWPMDGSGESEGCYWGSGSGLGGLCVLFPGQGSQRVGMLAELAVASEDCRERLEWADRALRQELPQPLSRYLFPPATFSAEERSAREEALNASRVAQPALAAVELAGLSFFSRYGFEADCFSGHSFGEYAALCAAAALPPEELLRLAAQRGRIIDELVAKGRVGAMAAVGAPSDRVRELLPSIPSVWVAAANGPRQTTISGTVEGIERALEELRRTGIPGKKLGLAFPFHSGLAAEARAPLAQSLAQISFSAPRKPVFSGGSASPYPSSRAGIRALLLRQIEEPVCFVETIEALYRAGIRAFFECGPGATLTGFVRKILADRPHLAFGLDPLGRPFWQRWGEILARCFAAGVRFRSGAWFEGRGLPELSLEDFRVELEAREKSESRLWRIDGGRAVRLEADPTTRSGSRRAESGGDEIPRLPFEENRCDTKAPMKKNDSPSEPSSEPILGDHSASSPADPPPPPDPAASSRSSARELQATLRQLIELQREQQRTLRRFLDLFGPSLANSAEVGPLEADGEADHHRGHAEEGLGVPPAPVLPPFPRESAFRSAPGEPKTPFPRGEEEAAPRQNGISKNREEFGKELVREVVEATGYPEEMVRLDADMEAELGIDSIKRAEIFYRLRRRYPLLAEQEEEWLFAELGSRRTLEEILRWHDELLSKAGPLRRKGAVAQARPTLRLLEGGDSEDGPRSFSTARYVVRALEARPEESGDKPPPTARGSALLIGRASPLVEGVARLLAQSGVEVYRLLPGRASRQLSAKSREESFSTARSLREARQWIEGASSPLKTLFFFSSPSRDEAEHAAEAREFFLALQAWAEPLRKTGGCWIVPVTSLDGKFGLGGGGNFAASSGALPALAKTAAREWPEVRVKCIDFDPELDPEEAGFHLLSELACGDPAIEVGFTPIGRWTLRLEEAPLAPSGPLLPLDPESVVVAVGGAYGIGAYALQALAAKYRPTLILLGRSAPPGVEVQESSAVGPADRKALLLRRLRSERPELTPVQAEHAWKASERKREIERNLAALRAAGSRVLYRSIDARDAAAFRALLQEIYRSEKRIDGVIHVAGIVEDRLLQEKRLASFERIYETKVSPALTLARELRPEGLRFLAFFSSAAARFGNPGQCDYGAGNEVLNKLAQRLSVQWPGVRTVSLGWGPWEGGMVAEELGSRFAKRGIGLIPPTVGSSLFLREIEETETREAEIVVAAGKAAMGSPISGRLSPEREG</sequence>
<reference evidence="7" key="1">
    <citation type="submission" date="2019-09" db="EMBL/GenBank/DDBJ databases">
        <authorList>
            <person name="Cremers G."/>
        </authorList>
    </citation>
    <scope>NUCLEOTIDE SEQUENCE [LARGE SCALE GENOMIC DNA]</scope>
    <source>
        <strain evidence="7">3B</strain>
    </source>
</reference>
<dbReference type="PANTHER" id="PTHR43074">
    <property type="entry name" value="OMEGA-3 POLYUNSATURATED FATTY ACID SYNTHASE PFAB-RELATED"/>
    <property type="match status" value="1"/>
</dbReference>
<dbReference type="InterPro" id="IPR014043">
    <property type="entry name" value="Acyl_transferase_dom"/>
</dbReference>
<keyword evidence="1" id="KW-0596">Phosphopantetheine</keyword>
<evidence type="ECO:0000313" key="7">
    <source>
        <dbReference type="EMBL" id="VVM07733.1"/>
    </source>
</evidence>
<dbReference type="Pfam" id="PF08659">
    <property type="entry name" value="KR"/>
    <property type="match status" value="1"/>
</dbReference>
<name>A0A5E6MHE5_9BACT</name>
<comment type="caution">
    <text evidence="7">The sequence shown here is derived from an EMBL/GenBank/DDBJ whole genome shotgun (WGS) entry which is preliminary data.</text>
</comment>
<dbReference type="PANTHER" id="PTHR43074:SF1">
    <property type="entry name" value="BETA-KETOACYL SYNTHASE FAMILY PROTEIN-RELATED"/>
    <property type="match status" value="1"/>
</dbReference>
<dbReference type="InterPro" id="IPR001227">
    <property type="entry name" value="Ac_transferase_dom_sf"/>
</dbReference>
<dbReference type="InterPro" id="IPR020841">
    <property type="entry name" value="PKS_Beta-ketoAc_synthase_dom"/>
</dbReference>
<dbReference type="OrthoDB" id="174240at2"/>